<dbReference type="InterPro" id="IPR016181">
    <property type="entry name" value="Acyl_CoA_acyltransferase"/>
</dbReference>
<dbReference type="AlphaFoldDB" id="A0A917F356"/>
<gene>
    <name evidence="1" type="ORF">GCM10011366_12410</name>
</gene>
<name>A0A917F356_9MICO</name>
<reference evidence="1" key="2">
    <citation type="submission" date="2020-09" db="EMBL/GenBank/DDBJ databases">
        <authorList>
            <person name="Sun Q."/>
            <person name="Zhou Y."/>
        </authorList>
    </citation>
    <scope>NUCLEOTIDE SEQUENCE</scope>
    <source>
        <strain evidence="1">CGMCC 1.12160</strain>
    </source>
</reference>
<dbReference type="SUPFAM" id="SSF55729">
    <property type="entry name" value="Acyl-CoA N-acyltransferases (Nat)"/>
    <property type="match status" value="1"/>
</dbReference>
<dbReference type="RefSeq" id="WP_188428784.1">
    <property type="nucleotide sequence ID" value="NZ_BAABKH010000005.1"/>
</dbReference>
<protein>
    <submittedName>
        <fullName evidence="1">GNAT family N-acetyltransferase</fullName>
    </submittedName>
</protein>
<evidence type="ECO:0000313" key="1">
    <source>
        <dbReference type="EMBL" id="GGF46199.1"/>
    </source>
</evidence>
<comment type="caution">
    <text evidence="1">The sequence shown here is derived from an EMBL/GenBank/DDBJ whole genome shotgun (WGS) entry which is preliminary data.</text>
</comment>
<keyword evidence="2" id="KW-1185">Reference proteome</keyword>
<reference evidence="1" key="1">
    <citation type="journal article" date="2014" name="Int. J. Syst. Evol. Microbiol.">
        <title>Complete genome sequence of Corynebacterium casei LMG S-19264T (=DSM 44701T), isolated from a smear-ripened cheese.</title>
        <authorList>
            <consortium name="US DOE Joint Genome Institute (JGI-PGF)"/>
            <person name="Walter F."/>
            <person name="Albersmeier A."/>
            <person name="Kalinowski J."/>
            <person name="Ruckert C."/>
        </authorList>
    </citation>
    <scope>NUCLEOTIDE SEQUENCE</scope>
    <source>
        <strain evidence="1">CGMCC 1.12160</strain>
    </source>
</reference>
<sequence length="354" mass="38721">MPLAVTVVRHDPQTHPAPELAEFADVERRALLALFGHDDLANPVSVLHATFPEQTYHRKLALLVRDGEQTVGGMWVRMPQKDNTTVAEVSFLVDPLERAGEAVPALWERVRPELEAAGRTTVQMWTSHATDPSAEQIVPRTGVGSVPADPVARVLQDLGFELEQVERHSVLHVQEALGLAAAELPGAREAAGTAYRTLGWVGPTPPEHLDGMARLMGRMSTDVPTGELEIEAEAWDAERVAEAERITESVGRTRVMTVAQHVASGELVAYTLVDLPRDKPAVGYQEDTLVHGEHRGHRLGMLVKAENLQRLAAHAPAVERLHTWNAGENEHMLAINVALGFRPASVEGGWQQRV</sequence>
<dbReference type="Gene3D" id="3.40.630.30">
    <property type="match status" value="1"/>
</dbReference>
<evidence type="ECO:0000313" key="2">
    <source>
        <dbReference type="Proteomes" id="UP000605670"/>
    </source>
</evidence>
<dbReference type="Proteomes" id="UP000605670">
    <property type="component" value="Unassembled WGS sequence"/>
</dbReference>
<dbReference type="EMBL" id="BMEM01000001">
    <property type="protein sequence ID" value="GGF46199.1"/>
    <property type="molecule type" value="Genomic_DNA"/>
</dbReference>
<organism evidence="1 2">
    <name type="scientific">Ornithinimicrobium tianjinense</name>
    <dbReference type="NCBI Taxonomy" id="1195761"/>
    <lineage>
        <taxon>Bacteria</taxon>
        <taxon>Bacillati</taxon>
        <taxon>Actinomycetota</taxon>
        <taxon>Actinomycetes</taxon>
        <taxon>Micrococcales</taxon>
        <taxon>Ornithinimicrobiaceae</taxon>
        <taxon>Ornithinimicrobium</taxon>
    </lineage>
</organism>
<proteinExistence type="predicted"/>
<accession>A0A917F356</accession>